<proteinExistence type="inferred from homology"/>
<accession>A0ABS8S562</accession>
<gene>
    <name evidence="4" type="ORF">HAX54_021002</name>
</gene>
<dbReference type="Gene3D" id="1.25.40.10">
    <property type="entry name" value="Tetratricopeptide repeat domain"/>
    <property type="match status" value="3"/>
</dbReference>
<dbReference type="PANTHER" id="PTHR47938">
    <property type="entry name" value="RESPIRATORY COMPLEX I CHAPERONE (CIA84), PUTATIVE (AFU_ORTHOLOGUE AFUA_2G06020)-RELATED"/>
    <property type="match status" value="1"/>
</dbReference>
<feature type="repeat" description="PPR" evidence="3">
    <location>
        <begin position="148"/>
        <end position="182"/>
    </location>
</feature>
<dbReference type="InterPro" id="IPR011990">
    <property type="entry name" value="TPR-like_helical_dom_sf"/>
</dbReference>
<dbReference type="SUPFAM" id="SSF81901">
    <property type="entry name" value="HCP-like"/>
    <property type="match status" value="1"/>
</dbReference>
<dbReference type="Pfam" id="PF13041">
    <property type="entry name" value="PPR_2"/>
    <property type="match status" value="2"/>
</dbReference>
<evidence type="ECO:0000313" key="4">
    <source>
        <dbReference type="EMBL" id="MCD7453461.1"/>
    </source>
</evidence>
<dbReference type="EMBL" id="JACEIK010000252">
    <property type="protein sequence ID" value="MCD7453461.1"/>
    <property type="molecule type" value="Genomic_DNA"/>
</dbReference>
<feature type="repeat" description="PPR" evidence="3">
    <location>
        <begin position="320"/>
        <end position="354"/>
    </location>
</feature>
<dbReference type="InterPro" id="IPR002885">
    <property type="entry name" value="PPR_rpt"/>
</dbReference>
<feature type="repeat" description="PPR" evidence="3">
    <location>
        <begin position="355"/>
        <end position="385"/>
    </location>
</feature>
<dbReference type="Pfam" id="PF01535">
    <property type="entry name" value="PPR"/>
    <property type="match status" value="2"/>
</dbReference>
<evidence type="ECO:0000256" key="3">
    <source>
        <dbReference type="PROSITE-ProRule" id="PRU00708"/>
    </source>
</evidence>
<feature type="repeat" description="PPR" evidence="3">
    <location>
        <begin position="209"/>
        <end position="243"/>
    </location>
</feature>
<organism evidence="4 5">
    <name type="scientific">Datura stramonium</name>
    <name type="common">Jimsonweed</name>
    <name type="synonym">Common thornapple</name>
    <dbReference type="NCBI Taxonomy" id="4076"/>
    <lineage>
        <taxon>Eukaryota</taxon>
        <taxon>Viridiplantae</taxon>
        <taxon>Streptophyta</taxon>
        <taxon>Embryophyta</taxon>
        <taxon>Tracheophyta</taxon>
        <taxon>Spermatophyta</taxon>
        <taxon>Magnoliopsida</taxon>
        <taxon>eudicotyledons</taxon>
        <taxon>Gunneridae</taxon>
        <taxon>Pentapetalae</taxon>
        <taxon>asterids</taxon>
        <taxon>lamiids</taxon>
        <taxon>Solanales</taxon>
        <taxon>Solanaceae</taxon>
        <taxon>Solanoideae</taxon>
        <taxon>Datureae</taxon>
        <taxon>Datura</taxon>
    </lineage>
</organism>
<dbReference type="Pfam" id="PF12854">
    <property type="entry name" value="PPR_1"/>
    <property type="match status" value="1"/>
</dbReference>
<protein>
    <recommendedName>
        <fullName evidence="6">Pentatricopeptide repeat-containing protein</fullName>
    </recommendedName>
</protein>
<feature type="repeat" description="PPR" evidence="3">
    <location>
        <begin position="285"/>
        <end position="319"/>
    </location>
</feature>
<evidence type="ECO:0000256" key="2">
    <source>
        <dbReference type="ARBA" id="ARBA00022737"/>
    </source>
</evidence>
<reference evidence="4 5" key="1">
    <citation type="journal article" date="2021" name="BMC Genomics">
        <title>Datura genome reveals duplications of psychoactive alkaloid biosynthetic genes and high mutation rate following tissue culture.</title>
        <authorList>
            <person name="Rajewski A."/>
            <person name="Carter-House D."/>
            <person name="Stajich J."/>
            <person name="Litt A."/>
        </authorList>
    </citation>
    <scope>NUCLEOTIDE SEQUENCE [LARGE SCALE GENOMIC DNA]</scope>
    <source>
        <strain evidence="4">AR-01</strain>
    </source>
</reference>
<dbReference type="NCBIfam" id="TIGR00756">
    <property type="entry name" value="PPR"/>
    <property type="match status" value="7"/>
</dbReference>
<keyword evidence="5" id="KW-1185">Reference proteome</keyword>
<sequence length="395" mass="44799">MAARVKNIKAIVYTSNHKFTSGLVSHLQLRYAIHSSATNRPQELADQISRLLILQRYTAVDSLKFDFSDNLVDAVLVKLKLHPNASLHFFKDGKVDKAELFVEEIEKMGLELSIVTYHSLINGYVEKKDLKGVERVLRVIDEKGMSRNRITFTLLIKGYCRLCKMEEAEKVFREMKEVDEQAYGDYVEGAIADALHLWNLMLKRGVIPNAVGYGTLLDAFVNMGEFEKALVLWKHILARGHTKSRTLLNTMLKGFCKMGKMVEAELFFNKMEELGCSPDGALPLGEFTYCTLVHGISLVGKVNEAFNLRNEMLIKDLVPNIAVYNALINGLCKAGNIERALRLFNKLHLKGLSPNVITYNTLIDGYYKIGKTSETEQLLKRFTEEETFTKLFNSD</sequence>
<comment type="caution">
    <text evidence="4">The sequence shown here is derived from an EMBL/GenBank/DDBJ whole genome shotgun (WGS) entry which is preliminary data.</text>
</comment>
<feature type="repeat" description="PPR" evidence="3">
    <location>
        <begin position="244"/>
        <end position="278"/>
    </location>
</feature>
<evidence type="ECO:0008006" key="6">
    <source>
        <dbReference type="Google" id="ProtNLM"/>
    </source>
</evidence>
<feature type="repeat" description="PPR" evidence="3">
    <location>
        <begin position="113"/>
        <end position="147"/>
    </location>
</feature>
<keyword evidence="2" id="KW-0677">Repeat</keyword>
<dbReference type="Proteomes" id="UP000823775">
    <property type="component" value="Unassembled WGS sequence"/>
</dbReference>
<evidence type="ECO:0000256" key="1">
    <source>
        <dbReference type="ARBA" id="ARBA00007626"/>
    </source>
</evidence>
<dbReference type="PROSITE" id="PS51375">
    <property type="entry name" value="PPR"/>
    <property type="match status" value="7"/>
</dbReference>
<evidence type="ECO:0000313" key="5">
    <source>
        <dbReference type="Proteomes" id="UP000823775"/>
    </source>
</evidence>
<dbReference type="PANTHER" id="PTHR47938:SF35">
    <property type="entry name" value="PENTATRICOPEPTIDE REPEAT-CONTAINING PROTEIN 4, MITOCHONDRIAL-RELATED"/>
    <property type="match status" value="1"/>
</dbReference>
<comment type="similarity">
    <text evidence="1">Belongs to the PPR family. P subfamily.</text>
</comment>
<name>A0ABS8S562_DATST</name>